<comment type="caution">
    <text evidence="2">The sequence shown here is derived from an EMBL/GenBank/DDBJ whole genome shotgun (WGS) entry which is preliminary data.</text>
</comment>
<dbReference type="EMBL" id="ATMH01011891">
    <property type="protein sequence ID" value="EPY15627.1"/>
    <property type="molecule type" value="Genomic_DNA"/>
</dbReference>
<sequence>MGLSWLGRRPRGMLRLLRLAGDGGAHSTARPLLRETYGGGRRMLSWSQRRYGAPAAAARRWRQSQRASPGPSPAGGRSSRPSPPGPRSGACGVKPGCWKLGSLCTVELSAVASMSSST</sequence>
<proteinExistence type="predicted"/>
<accession>S9TCA8</accession>
<evidence type="ECO:0000313" key="3">
    <source>
        <dbReference type="Proteomes" id="UP000015354"/>
    </source>
</evidence>
<dbReference type="AlphaFoldDB" id="S9TCA8"/>
<feature type="region of interest" description="Disordered" evidence="1">
    <location>
        <begin position="55"/>
        <end position="91"/>
    </location>
</feature>
<reference evidence="2 3" key="1">
    <citation type="journal article" date="2013" name="PLoS ONE">
        <title>Predicting the Proteins of Angomonas deanei, Strigomonas culicis and Their Respective Endosymbionts Reveals New Aspects of the Trypanosomatidae Family.</title>
        <authorList>
            <person name="Motta M.C."/>
            <person name="Martins A.C."/>
            <person name="de Souza S.S."/>
            <person name="Catta-Preta C.M."/>
            <person name="Silva R."/>
            <person name="Klein C.C."/>
            <person name="de Almeida L.G."/>
            <person name="de Lima Cunha O."/>
            <person name="Ciapina L.P."/>
            <person name="Brocchi M."/>
            <person name="Colabardini A.C."/>
            <person name="de Araujo Lima B."/>
            <person name="Machado C.R."/>
            <person name="de Almeida Soares C.M."/>
            <person name="Probst C.M."/>
            <person name="de Menezes C.B."/>
            <person name="Thompson C.E."/>
            <person name="Bartholomeu D.C."/>
            <person name="Gradia D.F."/>
            <person name="Pavoni D.P."/>
            <person name="Grisard E.C."/>
            <person name="Fantinatti-Garboggini F."/>
            <person name="Marchini F.K."/>
            <person name="Rodrigues-Luiz G.F."/>
            <person name="Wagner G."/>
            <person name="Goldman G.H."/>
            <person name="Fietto J.L."/>
            <person name="Elias M.C."/>
            <person name="Goldman M.H."/>
            <person name="Sagot M.F."/>
            <person name="Pereira M."/>
            <person name="Stoco P.H."/>
            <person name="de Mendonca-Neto R.P."/>
            <person name="Teixeira S.M."/>
            <person name="Maciel T.E."/>
            <person name="de Oliveira Mendes T.A."/>
            <person name="Urmenyi T.P."/>
            <person name="de Souza W."/>
            <person name="Schenkman S."/>
            <person name="de Vasconcelos A.T."/>
        </authorList>
    </citation>
    <scope>NUCLEOTIDE SEQUENCE [LARGE SCALE GENOMIC DNA]</scope>
</reference>
<evidence type="ECO:0000256" key="1">
    <source>
        <dbReference type="SAM" id="MobiDB-lite"/>
    </source>
</evidence>
<feature type="compositionally biased region" description="Low complexity" evidence="1">
    <location>
        <begin position="55"/>
        <end position="80"/>
    </location>
</feature>
<evidence type="ECO:0000313" key="2">
    <source>
        <dbReference type="EMBL" id="EPY15627.1"/>
    </source>
</evidence>
<dbReference type="Proteomes" id="UP000015354">
    <property type="component" value="Unassembled WGS sequence"/>
</dbReference>
<gene>
    <name evidence="2" type="ORF">STCU_11881</name>
</gene>
<name>S9TCA8_9TRYP</name>
<keyword evidence="3" id="KW-1185">Reference proteome</keyword>
<protein>
    <submittedName>
        <fullName evidence="2">Uncharacterized protein</fullName>
    </submittedName>
</protein>
<organism evidence="2 3">
    <name type="scientific">Strigomonas culicis</name>
    <dbReference type="NCBI Taxonomy" id="28005"/>
    <lineage>
        <taxon>Eukaryota</taxon>
        <taxon>Discoba</taxon>
        <taxon>Euglenozoa</taxon>
        <taxon>Kinetoplastea</taxon>
        <taxon>Metakinetoplastina</taxon>
        <taxon>Trypanosomatida</taxon>
        <taxon>Trypanosomatidae</taxon>
        <taxon>Strigomonadinae</taxon>
        <taxon>Strigomonas</taxon>
    </lineage>
</organism>